<organism evidence="2 3">
    <name type="scientific">Marinicrinis lubricantis</name>
    <dbReference type="NCBI Taxonomy" id="2086470"/>
    <lineage>
        <taxon>Bacteria</taxon>
        <taxon>Bacillati</taxon>
        <taxon>Bacillota</taxon>
        <taxon>Bacilli</taxon>
        <taxon>Bacillales</taxon>
        <taxon>Paenibacillaceae</taxon>
    </lineage>
</organism>
<accession>A0ABW1IV18</accession>
<dbReference type="InterPro" id="IPR036779">
    <property type="entry name" value="LysM_dom_sf"/>
</dbReference>
<reference evidence="3" key="1">
    <citation type="journal article" date="2019" name="Int. J. Syst. Evol. Microbiol.">
        <title>The Global Catalogue of Microorganisms (GCM) 10K type strain sequencing project: providing services to taxonomists for standard genome sequencing and annotation.</title>
        <authorList>
            <consortium name="The Broad Institute Genomics Platform"/>
            <consortium name="The Broad Institute Genome Sequencing Center for Infectious Disease"/>
            <person name="Wu L."/>
            <person name="Ma J."/>
        </authorList>
    </citation>
    <scope>NUCLEOTIDE SEQUENCE [LARGE SCALE GENOMIC DNA]</scope>
    <source>
        <strain evidence="3">CCM 8749</strain>
    </source>
</reference>
<proteinExistence type="predicted"/>
<name>A0ABW1IV18_9BACL</name>
<evidence type="ECO:0000313" key="2">
    <source>
        <dbReference type="EMBL" id="MFC5988982.1"/>
    </source>
</evidence>
<dbReference type="PANTHER" id="PTHR33734">
    <property type="entry name" value="LYSM DOMAIN-CONTAINING GPI-ANCHORED PROTEIN 2"/>
    <property type="match status" value="1"/>
</dbReference>
<dbReference type="RefSeq" id="WP_379896519.1">
    <property type="nucleotide sequence ID" value="NZ_CBCSCT010000005.1"/>
</dbReference>
<evidence type="ECO:0000259" key="1">
    <source>
        <dbReference type="PROSITE" id="PS51782"/>
    </source>
</evidence>
<dbReference type="SMART" id="SM00257">
    <property type="entry name" value="LysM"/>
    <property type="match status" value="3"/>
</dbReference>
<gene>
    <name evidence="2" type="ORF">ACFPXP_21470</name>
</gene>
<dbReference type="Proteomes" id="UP001596250">
    <property type="component" value="Unassembled WGS sequence"/>
</dbReference>
<dbReference type="Gene3D" id="3.10.350.10">
    <property type="entry name" value="LysM domain"/>
    <property type="match status" value="3"/>
</dbReference>
<sequence length="269" mass="29512">MSIIEANHFIYTVRPGDSLYSIATSLGSAVQFIEQTNALYPPVTDPGLIYPGQVLIVTESGLQQKNQVRQIVSPGNTLYRIAQRYSTNVELLAGINQIIQPQLILVNQLLLVPAFIYEVENGDTLNKIALRFGVSLSSLLEANRGRPGLSPDLIFPGYRLIIPLPTSANIAVTQPLPGETIQPGESLEGYARLFEGSGLYRILDDTGQIVANERAFQTLGGAPQFSYFSAVLQLDRTPRTPTGELWVYSRSPRDGSIQDLVQVKVRIAQ</sequence>
<dbReference type="Pfam" id="PF10648">
    <property type="entry name" value="Gmad2"/>
    <property type="match status" value="1"/>
</dbReference>
<comment type="caution">
    <text evidence="2">The sequence shown here is derived from an EMBL/GenBank/DDBJ whole genome shotgun (WGS) entry which is preliminary data.</text>
</comment>
<dbReference type="Pfam" id="PF01476">
    <property type="entry name" value="LysM"/>
    <property type="match status" value="3"/>
</dbReference>
<feature type="domain" description="LysM" evidence="1">
    <location>
        <begin position="9"/>
        <end position="57"/>
    </location>
</feature>
<dbReference type="InterPro" id="IPR018911">
    <property type="entry name" value="Gmad2_Ig-like_dom"/>
</dbReference>
<dbReference type="SUPFAM" id="SSF54106">
    <property type="entry name" value="LysM domain"/>
    <property type="match status" value="3"/>
</dbReference>
<evidence type="ECO:0000313" key="3">
    <source>
        <dbReference type="Proteomes" id="UP001596250"/>
    </source>
</evidence>
<dbReference type="InterPro" id="IPR018392">
    <property type="entry name" value="LysM"/>
</dbReference>
<feature type="domain" description="LysM" evidence="1">
    <location>
        <begin position="115"/>
        <end position="162"/>
    </location>
</feature>
<dbReference type="PROSITE" id="PS51782">
    <property type="entry name" value="LYSM"/>
    <property type="match status" value="3"/>
</dbReference>
<dbReference type="CDD" id="cd00118">
    <property type="entry name" value="LysM"/>
    <property type="match status" value="3"/>
</dbReference>
<keyword evidence="3" id="KW-1185">Reference proteome</keyword>
<dbReference type="EMBL" id="JBHSQV010000186">
    <property type="protein sequence ID" value="MFC5988982.1"/>
    <property type="molecule type" value="Genomic_DNA"/>
</dbReference>
<feature type="domain" description="LysM" evidence="1">
    <location>
        <begin position="68"/>
        <end position="112"/>
    </location>
</feature>
<protein>
    <submittedName>
        <fullName evidence="2">LysM peptidoglycan-binding domain-containing protein</fullName>
    </submittedName>
</protein>
<dbReference type="PANTHER" id="PTHR33734:SF22">
    <property type="entry name" value="MEMBRANE-BOUND LYTIC MUREIN TRANSGLYCOSYLASE D"/>
    <property type="match status" value="1"/>
</dbReference>